<keyword evidence="5" id="KW-1185">Reference proteome</keyword>
<keyword evidence="2" id="KW-0963">Cytoplasm</keyword>
<dbReference type="InterPro" id="IPR029021">
    <property type="entry name" value="Prot-tyrosine_phosphatase-like"/>
</dbReference>
<organism evidence="4 5">
    <name type="scientific">Meira miltonrushii</name>
    <dbReference type="NCBI Taxonomy" id="1280837"/>
    <lineage>
        <taxon>Eukaryota</taxon>
        <taxon>Fungi</taxon>
        <taxon>Dikarya</taxon>
        <taxon>Basidiomycota</taxon>
        <taxon>Ustilaginomycotina</taxon>
        <taxon>Exobasidiomycetes</taxon>
        <taxon>Exobasidiales</taxon>
        <taxon>Brachybasidiaceae</taxon>
        <taxon>Meira</taxon>
    </lineage>
</organism>
<dbReference type="GO" id="GO:0005737">
    <property type="term" value="C:cytoplasm"/>
    <property type="evidence" value="ECO:0007669"/>
    <property type="project" value="UniProtKB-SubCell"/>
</dbReference>
<dbReference type="AlphaFoldDB" id="A0A316VP65"/>
<protein>
    <submittedName>
        <fullName evidence="4">Protein-tyrosine phosphatase</fullName>
    </submittedName>
</protein>
<keyword evidence="3" id="KW-0378">Hydrolase</keyword>
<dbReference type="Pfam" id="PF03162">
    <property type="entry name" value="Y_phosphatase2"/>
    <property type="match status" value="1"/>
</dbReference>
<proteinExistence type="predicted"/>
<dbReference type="Gene3D" id="3.90.190.10">
    <property type="entry name" value="Protein tyrosine phosphatase superfamily"/>
    <property type="match status" value="1"/>
</dbReference>
<evidence type="ECO:0000256" key="2">
    <source>
        <dbReference type="ARBA" id="ARBA00022490"/>
    </source>
</evidence>
<dbReference type="RefSeq" id="XP_025358223.1">
    <property type="nucleotide sequence ID" value="XM_025496368.1"/>
</dbReference>
<dbReference type="STRING" id="1280837.A0A316VP65"/>
<dbReference type="EMBL" id="KZ819602">
    <property type="protein sequence ID" value="PWN37921.1"/>
    <property type="molecule type" value="Genomic_DNA"/>
</dbReference>
<dbReference type="SUPFAM" id="SSF52799">
    <property type="entry name" value="(Phosphotyrosine protein) phosphatases II"/>
    <property type="match status" value="1"/>
</dbReference>
<dbReference type="InParanoid" id="A0A316VP65"/>
<dbReference type="Proteomes" id="UP000245771">
    <property type="component" value="Unassembled WGS sequence"/>
</dbReference>
<dbReference type="PANTHER" id="PTHR31126">
    <property type="entry name" value="TYROSINE-PROTEIN PHOSPHATASE"/>
    <property type="match status" value="1"/>
</dbReference>
<dbReference type="GO" id="GO:0016791">
    <property type="term" value="F:phosphatase activity"/>
    <property type="evidence" value="ECO:0007669"/>
    <property type="project" value="TreeGrafter"/>
</dbReference>
<evidence type="ECO:0000313" key="4">
    <source>
        <dbReference type="EMBL" id="PWN37921.1"/>
    </source>
</evidence>
<dbReference type="InterPro" id="IPR004861">
    <property type="entry name" value="Siw14-like"/>
</dbReference>
<evidence type="ECO:0000313" key="5">
    <source>
        <dbReference type="Proteomes" id="UP000245771"/>
    </source>
</evidence>
<evidence type="ECO:0000256" key="1">
    <source>
        <dbReference type="ARBA" id="ARBA00004496"/>
    </source>
</evidence>
<accession>A0A316VP65</accession>
<gene>
    <name evidence="4" type="ORF">FA14DRAFT_119729</name>
</gene>
<sequence>MICASRTRSGGAIYRSGFPNERNYPFLNTLHLRTIIYLSTDEIRENLRNYVFANRQRVKLLQFPVQVNKEPFQEMDQNIVLEVLRAILDKRNHPILIHCNKGKYRVGVITALIRRLQGWNMTSIYDEYARFAGSDRIADEEFIDMFPISQIRPDRKHTPDWCIIR</sequence>
<dbReference type="PANTHER" id="PTHR31126:SF74">
    <property type="entry name" value="TYROSINE-PROTEIN PHOSPHATASE-LIKE PROTEIN OCA2"/>
    <property type="match status" value="1"/>
</dbReference>
<evidence type="ECO:0000256" key="3">
    <source>
        <dbReference type="ARBA" id="ARBA00022801"/>
    </source>
</evidence>
<dbReference type="GO" id="GO:0052840">
    <property type="term" value="F:inositol diphosphate tetrakisphosphate diphosphatase activity"/>
    <property type="evidence" value="ECO:0007669"/>
    <property type="project" value="TreeGrafter"/>
</dbReference>
<name>A0A316VP65_9BASI</name>
<dbReference type="FunFam" id="3.90.190.10:FF:000035">
    <property type="entry name" value="Tyrosine phosphatase, putative"/>
    <property type="match status" value="1"/>
</dbReference>
<reference evidence="4 5" key="1">
    <citation type="journal article" date="2018" name="Mol. Biol. Evol.">
        <title>Broad Genomic Sampling Reveals a Smut Pathogenic Ancestry of the Fungal Clade Ustilaginomycotina.</title>
        <authorList>
            <person name="Kijpornyongpan T."/>
            <person name="Mondo S.J."/>
            <person name="Barry K."/>
            <person name="Sandor L."/>
            <person name="Lee J."/>
            <person name="Lipzen A."/>
            <person name="Pangilinan J."/>
            <person name="LaButti K."/>
            <person name="Hainaut M."/>
            <person name="Henrissat B."/>
            <person name="Grigoriev I.V."/>
            <person name="Spatafora J.W."/>
            <person name="Aime M.C."/>
        </authorList>
    </citation>
    <scope>NUCLEOTIDE SEQUENCE [LARGE SCALE GENOMIC DNA]</scope>
    <source>
        <strain evidence="4 5">MCA 3882</strain>
    </source>
</reference>
<dbReference type="OrthoDB" id="6375174at2759"/>
<dbReference type="GeneID" id="37018149"/>
<comment type="subcellular location">
    <subcellularLocation>
        <location evidence="1">Cytoplasm</location>
    </subcellularLocation>
</comment>